<dbReference type="VEuPathDB" id="TriTrypDB:LdCL_360025800"/>
<evidence type="ECO:0000256" key="1">
    <source>
        <dbReference type="ARBA" id="ARBA00008672"/>
    </source>
</evidence>
<evidence type="ECO:0000256" key="6">
    <source>
        <dbReference type="ARBA" id="ARBA00023274"/>
    </source>
</evidence>
<dbReference type="VEuPathDB" id="TriTrypDB:LdCL_360025700"/>
<name>A0A504X3M2_LEIDO</name>
<dbReference type="SMART" id="SM00184">
    <property type="entry name" value="RING"/>
    <property type="match status" value="1"/>
</dbReference>
<keyword evidence="4" id="KW-0862">Zinc</keyword>
<evidence type="ECO:0000259" key="10">
    <source>
        <dbReference type="PROSITE" id="PS50089"/>
    </source>
</evidence>
<organism evidence="11 12">
    <name type="scientific">Leishmania donovani</name>
    <dbReference type="NCBI Taxonomy" id="5661"/>
    <lineage>
        <taxon>Eukaryota</taxon>
        <taxon>Discoba</taxon>
        <taxon>Euglenozoa</taxon>
        <taxon>Kinetoplastea</taxon>
        <taxon>Metakinetoplastina</taxon>
        <taxon>Trypanosomatida</taxon>
        <taxon>Trypanosomatidae</taxon>
        <taxon>Leishmaniinae</taxon>
        <taxon>Leishmania</taxon>
    </lineage>
</organism>
<dbReference type="GO" id="GO:0003735">
    <property type="term" value="F:structural constituent of ribosome"/>
    <property type="evidence" value="ECO:0007669"/>
    <property type="project" value="InterPro"/>
</dbReference>
<dbReference type="InterPro" id="IPR017907">
    <property type="entry name" value="Znf_RING_CS"/>
</dbReference>
<dbReference type="CDD" id="cd16534">
    <property type="entry name" value="RING-HC_RNF5-like"/>
    <property type="match status" value="1"/>
</dbReference>
<dbReference type="PANTHER" id="PTHR48129:SF1">
    <property type="entry name" value="LARGE RIBOSOMAL SUBUNIT PROTEIN EL43"/>
    <property type="match status" value="1"/>
</dbReference>
<feature type="region of interest" description="Disordered" evidence="8">
    <location>
        <begin position="190"/>
        <end position="232"/>
    </location>
</feature>
<comment type="caution">
    <text evidence="11">The sequence shown here is derived from an EMBL/GenBank/DDBJ whole genome shotgun (WGS) entry which is preliminary data.</text>
</comment>
<dbReference type="HAMAP" id="MF_00327">
    <property type="entry name" value="Ribosomal_eL43"/>
    <property type="match status" value="1"/>
</dbReference>
<feature type="transmembrane region" description="Helical" evidence="9">
    <location>
        <begin position="145"/>
        <end position="167"/>
    </location>
</feature>
<dbReference type="EMBL" id="RHLD01000002">
    <property type="protein sequence ID" value="TPP42245.1"/>
    <property type="molecule type" value="Genomic_DNA"/>
</dbReference>
<dbReference type="GO" id="GO:1990904">
    <property type="term" value="C:ribonucleoprotein complex"/>
    <property type="evidence" value="ECO:0007669"/>
    <property type="project" value="UniProtKB-KW"/>
</dbReference>
<keyword evidence="2" id="KW-0479">Metal-binding</keyword>
<dbReference type="AlphaFoldDB" id="A0A504X3M2"/>
<dbReference type="InterPro" id="IPR011332">
    <property type="entry name" value="Ribosomal_zn-bd"/>
</dbReference>
<evidence type="ECO:0000313" key="11">
    <source>
        <dbReference type="EMBL" id="TPP42245.1"/>
    </source>
</evidence>
<dbReference type="VEuPathDB" id="TriTrypDB:LdBPK_362030.1"/>
<dbReference type="PROSITE" id="PS50089">
    <property type="entry name" value="ZF_RING_2"/>
    <property type="match status" value="1"/>
</dbReference>
<comment type="similarity">
    <text evidence="1">Belongs to the eukaryotic ribosomal protein eL43 family.</text>
</comment>
<keyword evidence="9" id="KW-0812">Transmembrane</keyword>
<proteinExistence type="inferred from homology"/>
<gene>
    <name evidence="11" type="ORF">CGC20_28935</name>
</gene>
<dbReference type="GO" id="GO:0008270">
    <property type="term" value="F:zinc ion binding"/>
    <property type="evidence" value="ECO:0007669"/>
    <property type="project" value="UniProtKB-KW"/>
</dbReference>
<dbReference type="InterPro" id="IPR013083">
    <property type="entry name" value="Znf_RING/FYVE/PHD"/>
</dbReference>
<dbReference type="GO" id="GO:0006412">
    <property type="term" value="P:translation"/>
    <property type="evidence" value="ECO:0007669"/>
    <property type="project" value="InterPro"/>
</dbReference>
<keyword evidence="9" id="KW-1133">Transmembrane helix</keyword>
<dbReference type="SUPFAM" id="SSF57829">
    <property type="entry name" value="Zn-binding ribosomal proteins"/>
    <property type="match status" value="1"/>
</dbReference>
<keyword evidence="5" id="KW-0689">Ribosomal protein</keyword>
<dbReference type="SUPFAM" id="SSF57850">
    <property type="entry name" value="RING/U-box"/>
    <property type="match status" value="1"/>
</dbReference>
<protein>
    <submittedName>
        <fullName evidence="11">Ribosomal L37ae family protein</fullName>
    </submittedName>
</protein>
<dbReference type="VEuPathDB" id="TriTrypDB:LdBPK_212190.1"/>
<dbReference type="InterPro" id="IPR011331">
    <property type="entry name" value="Ribosomal_eL37/eL43"/>
</dbReference>
<evidence type="ECO:0000256" key="2">
    <source>
        <dbReference type="ARBA" id="ARBA00022723"/>
    </source>
</evidence>
<evidence type="ECO:0000256" key="5">
    <source>
        <dbReference type="ARBA" id="ARBA00022980"/>
    </source>
</evidence>
<evidence type="ECO:0000256" key="3">
    <source>
        <dbReference type="ARBA" id="ARBA00022771"/>
    </source>
</evidence>
<dbReference type="Gene3D" id="2.20.25.30">
    <property type="match status" value="1"/>
</dbReference>
<dbReference type="PANTHER" id="PTHR48129">
    <property type="entry name" value="60S RIBOSOMAL PROTEIN L37A"/>
    <property type="match status" value="1"/>
</dbReference>
<evidence type="ECO:0000256" key="8">
    <source>
        <dbReference type="SAM" id="MobiDB-lite"/>
    </source>
</evidence>
<dbReference type="Proteomes" id="UP000318821">
    <property type="component" value="Unassembled WGS sequence"/>
</dbReference>
<accession>A0A504X3M2</accession>
<keyword evidence="9" id="KW-0472">Membrane</keyword>
<dbReference type="VEuPathDB" id="TriTrypDB:LDHU3_36.2640"/>
<reference evidence="12" key="1">
    <citation type="submission" date="2019-02" db="EMBL/GenBank/DDBJ databases">
        <title>FDA dAtabase for Regulatory Grade micrObial Sequences (FDA-ARGOS): Supporting development and validation of Infectious Disease Dx tests.</title>
        <authorList>
            <person name="Duncan R."/>
            <person name="Fisher C."/>
            <person name="Tallon L."/>
            <person name="Sadzewicz L."/>
            <person name="Sengamalay N."/>
            <person name="Ott S."/>
            <person name="Godinez A."/>
            <person name="Nagaraj S."/>
            <person name="Vavikolanu K."/>
            <person name="Vyas G."/>
            <person name="Nadendla S."/>
            <person name="Aluvathingal J."/>
            <person name="Sichtig H."/>
        </authorList>
    </citation>
    <scope>NUCLEOTIDE SEQUENCE [LARGE SCALE GENOMIC DNA]</scope>
    <source>
        <strain evidence="12">FDAARGOS_360</strain>
    </source>
</reference>
<sequence length="343" mass="37121">MTSTSPPAVDFSCAICFDTATEPVVTRCGHLFCWECLDHWLHSAAGAPECPVCKGRVDERMAGDIIPLYGKGRQPAAKAGSGQGTLSAPATTTAAATAATESAATVSDPAQEAFFSRPSAYSFAPARDARPASPVPECPHKSRGIFFFGGGTGVLFSIIVVAIWTLYHYAPWREWVQASARWYNRLRGHPEPANTSQAEHEASTDRPTQARTPPAATHLASAASSMEDPTDDVSPPTIVRHLIISLFLVFILIQLLAYMGVMGRYGTRYGANPRKRAKKLEVSQHAKHFCSFCGKFAFRRKAVGIWRCDGCSKTVAGGAYTLSTPNNSTVRSTVRRLRELAKI</sequence>
<dbReference type="InterPro" id="IPR001841">
    <property type="entry name" value="Znf_RING"/>
</dbReference>
<dbReference type="Pfam" id="PF01780">
    <property type="entry name" value="Ribosomal_L37ae"/>
    <property type="match status" value="1"/>
</dbReference>
<dbReference type="VEuPathDB" id="TriTrypDB:LDHU3_36.2630"/>
<dbReference type="Gene3D" id="3.30.40.10">
    <property type="entry name" value="Zinc/RING finger domain, C3HC4 (zinc finger)"/>
    <property type="match status" value="1"/>
</dbReference>
<dbReference type="InterPro" id="IPR050522">
    <property type="entry name" value="Ribosomal_protein_eL43"/>
</dbReference>
<dbReference type="GO" id="GO:0005840">
    <property type="term" value="C:ribosome"/>
    <property type="evidence" value="ECO:0007669"/>
    <property type="project" value="UniProtKB-KW"/>
</dbReference>
<evidence type="ECO:0000256" key="9">
    <source>
        <dbReference type="SAM" id="Phobius"/>
    </source>
</evidence>
<keyword evidence="3 7" id="KW-0863">Zinc-finger</keyword>
<dbReference type="InterPro" id="IPR002674">
    <property type="entry name" value="Ribosomal_eL43"/>
</dbReference>
<evidence type="ECO:0000313" key="12">
    <source>
        <dbReference type="Proteomes" id="UP000318821"/>
    </source>
</evidence>
<feature type="domain" description="RING-type" evidence="10">
    <location>
        <begin position="13"/>
        <end position="54"/>
    </location>
</feature>
<dbReference type="InterPro" id="IPR018957">
    <property type="entry name" value="Znf_C3HC4_RING-type"/>
</dbReference>
<dbReference type="Pfam" id="PF00097">
    <property type="entry name" value="zf-C3HC4"/>
    <property type="match status" value="1"/>
</dbReference>
<evidence type="ECO:0000256" key="4">
    <source>
        <dbReference type="ARBA" id="ARBA00022833"/>
    </source>
</evidence>
<evidence type="ECO:0000256" key="7">
    <source>
        <dbReference type="PROSITE-ProRule" id="PRU00175"/>
    </source>
</evidence>
<keyword evidence="6" id="KW-0687">Ribonucleoprotein</keyword>
<dbReference type="PROSITE" id="PS00518">
    <property type="entry name" value="ZF_RING_1"/>
    <property type="match status" value="1"/>
</dbReference>
<feature type="transmembrane region" description="Helical" evidence="9">
    <location>
        <begin position="238"/>
        <end position="258"/>
    </location>
</feature>